<gene>
    <name evidence="3" type="ORF">AB0I59_25175</name>
</gene>
<feature type="transmembrane region" description="Helical" evidence="1">
    <location>
        <begin position="12"/>
        <end position="36"/>
    </location>
</feature>
<proteinExistence type="predicted"/>
<sequence length="122" mass="12203">MREREARESGSATIWMVTLMAVVWVVALAVLQVGAVRVARHRAQSAADLSALAAAAHAFSAPEGACGRADMVAMANGARMVSCALSDGIVDVAAAVAVPRVLPIAGVGTATALARAGPVTAP</sequence>
<dbReference type="RefSeq" id="WP_358136561.1">
    <property type="nucleotide sequence ID" value="NZ_JBFALK010000014.1"/>
</dbReference>
<keyword evidence="1" id="KW-1133">Transmembrane helix</keyword>
<keyword evidence="4" id="KW-1185">Reference proteome</keyword>
<dbReference type="NCBIfam" id="TIGR03816">
    <property type="entry name" value="tadE_like_DECH"/>
    <property type="match status" value="1"/>
</dbReference>
<evidence type="ECO:0000313" key="4">
    <source>
        <dbReference type="Proteomes" id="UP001551675"/>
    </source>
</evidence>
<name>A0ABV3GJT9_MICGL</name>
<protein>
    <submittedName>
        <fullName evidence="3">Rv3654c family TadE-like protein</fullName>
    </submittedName>
</protein>
<evidence type="ECO:0000256" key="1">
    <source>
        <dbReference type="SAM" id="Phobius"/>
    </source>
</evidence>
<keyword evidence="1" id="KW-0472">Membrane</keyword>
<comment type="caution">
    <text evidence="3">The sequence shown here is derived from an EMBL/GenBank/DDBJ whole genome shotgun (WGS) entry which is preliminary data.</text>
</comment>
<keyword evidence="1" id="KW-0812">Transmembrane</keyword>
<dbReference type="Proteomes" id="UP001551675">
    <property type="component" value="Unassembled WGS sequence"/>
</dbReference>
<accession>A0ABV3GJT9</accession>
<dbReference type="InterPro" id="IPR021202">
    <property type="entry name" value="Rv3654c-like"/>
</dbReference>
<evidence type="ECO:0000259" key="2">
    <source>
        <dbReference type="Pfam" id="PF13400"/>
    </source>
</evidence>
<dbReference type="InterPro" id="IPR028087">
    <property type="entry name" value="Tad_N"/>
</dbReference>
<dbReference type="EMBL" id="JBFALK010000014">
    <property type="protein sequence ID" value="MEV0971908.1"/>
    <property type="molecule type" value="Genomic_DNA"/>
</dbReference>
<dbReference type="Pfam" id="PF13400">
    <property type="entry name" value="Tad"/>
    <property type="match status" value="1"/>
</dbReference>
<feature type="domain" description="Putative Flp pilus-assembly TadG-like N-terminal" evidence="2">
    <location>
        <begin position="10"/>
        <end position="56"/>
    </location>
</feature>
<evidence type="ECO:0000313" key="3">
    <source>
        <dbReference type="EMBL" id="MEV0971908.1"/>
    </source>
</evidence>
<organism evidence="3 4">
    <name type="scientific">Microtetraspora glauca</name>
    <dbReference type="NCBI Taxonomy" id="1996"/>
    <lineage>
        <taxon>Bacteria</taxon>
        <taxon>Bacillati</taxon>
        <taxon>Actinomycetota</taxon>
        <taxon>Actinomycetes</taxon>
        <taxon>Streptosporangiales</taxon>
        <taxon>Streptosporangiaceae</taxon>
        <taxon>Microtetraspora</taxon>
    </lineage>
</organism>
<reference evidence="3 4" key="1">
    <citation type="submission" date="2024-06" db="EMBL/GenBank/DDBJ databases">
        <title>The Natural Products Discovery Center: Release of the First 8490 Sequenced Strains for Exploring Actinobacteria Biosynthetic Diversity.</title>
        <authorList>
            <person name="Kalkreuter E."/>
            <person name="Kautsar S.A."/>
            <person name="Yang D."/>
            <person name="Bader C.D."/>
            <person name="Teijaro C.N."/>
            <person name="Fluegel L."/>
            <person name="Davis C.M."/>
            <person name="Simpson J.R."/>
            <person name="Lauterbach L."/>
            <person name="Steele A.D."/>
            <person name="Gui C."/>
            <person name="Meng S."/>
            <person name="Li G."/>
            <person name="Viehrig K."/>
            <person name="Ye F."/>
            <person name="Su P."/>
            <person name="Kiefer A.F."/>
            <person name="Nichols A."/>
            <person name="Cepeda A.J."/>
            <person name="Yan W."/>
            <person name="Fan B."/>
            <person name="Jiang Y."/>
            <person name="Adhikari A."/>
            <person name="Zheng C.-J."/>
            <person name="Schuster L."/>
            <person name="Cowan T.M."/>
            <person name="Smanski M.J."/>
            <person name="Chevrette M.G."/>
            <person name="De Carvalho L.P.S."/>
            <person name="Shen B."/>
        </authorList>
    </citation>
    <scope>NUCLEOTIDE SEQUENCE [LARGE SCALE GENOMIC DNA]</scope>
    <source>
        <strain evidence="3 4">NPDC050100</strain>
    </source>
</reference>